<evidence type="ECO:0000256" key="6">
    <source>
        <dbReference type="ARBA" id="ARBA00035295"/>
    </source>
</evidence>
<comment type="similarity">
    <text evidence="1 7 8">Belongs to the bacterial ribosomal protein bL20 family.</text>
</comment>
<dbReference type="PANTHER" id="PTHR10986">
    <property type="entry name" value="39S RIBOSOMAL PROTEIN L20"/>
    <property type="match status" value="1"/>
</dbReference>
<reference evidence="9" key="1">
    <citation type="journal article" date="2021" name="Nat. Plants">
        <title>Gene duplications and phylogenomic conflict underlie major pulses of phenotypic evolution in gymnosperms.</title>
        <authorList>
            <person name="Stull G.W."/>
            <person name="Qu X.J."/>
            <person name="Parins-Fukuchi C."/>
            <person name="Yang Y.Y."/>
            <person name="Yang J.B."/>
            <person name="Yang Z.Y."/>
            <person name="Hu Y."/>
            <person name="Ma H."/>
            <person name="Soltis P.S."/>
            <person name="Soltis D.E."/>
            <person name="Li D.Z."/>
            <person name="Smith S.A."/>
            <person name="Yi T.S."/>
        </authorList>
    </citation>
    <scope>NUCLEOTIDE SEQUENCE</scope>
</reference>
<organism evidence="9">
    <name type="scientific">Callitris pyramidalis</name>
    <dbReference type="NCBI Taxonomy" id="214228"/>
    <lineage>
        <taxon>Eukaryota</taxon>
        <taxon>Viridiplantae</taxon>
        <taxon>Streptophyta</taxon>
        <taxon>Embryophyta</taxon>
        <taxon>Tracheophyta</taxon>
        <taxon>Spermatophyta</taxon>
        <taxon>Pinopsida</taxon>
        <taxon>Pinidae</taxon>
        <taxon>Conifers II</taxon>
        <taxon>Cupressales</taxon>
        <taxon>Cupressaceae</taxon>
        <taxon>Callitris</taxon>
    </lineage>
</organism>
<name>A0A8F8ST58_9CONI</name>
<accession>A0A8F8ST58</accession>
<dbReference type="GO" id="GO:1990904">
    <property type="term" value="C:ribonucleoprotein complex"/>
    <property type="evidence" value="ECO:0007669"/>
    <property type="project" value="UniProtKB-KW"/>
</dbReference>
<evidence type="ECO:0000313" key="9">
    <source>
        <dbReference type="EMBL" id="QYB20817.1"/>
    </source>
</evidence>
<keyword evidence="4 7" id="KW-0689">Ribosomal protein</keyword>
<evidence type="ECO:0000256" key="5">
    <source>
        <dbReference type="ARBA" id="ARBA00023274"/>
    </source>
</evidence>
<dbReference type="GO" id="GO:0003735">
    <property type="term" value="F:structural constituent of ribosome"/>
    <property type="evidence" value="ECO:0007669"/>
    <property type="project" value="InterPro"/>
</dbReference>
<dbReference type="InterPro" id="IPR049946">
    <property type="entry name" value="RIBOSOMAL_L20_CS"/>
</dbReference>
<dbReference type="PRINTS" id="PR00062">
    <property type="entry name" value="RIBOSOMALL20"/>
</dbReference>
<evidence type="ECO:0000256" key="8">
    <source>
        <dbReference type="RuleBase" id="RU000561"/>
    </source>
</evidence>
<dbReference type="NCBIfam" id="TIGR01032">
    <property type="entry name" value="rplT_bact"/>
    <property type="match status" value="1"/>
</dbReference>
<reference evidence="9" key="2">
    <citation type="submission" date="2021-01" db="EMBL/GenBank/DDBJ databases">
        <authorList>
            <person name="Stull G."/>
            <person name="Qu X.-J."/>
            <person name="Parins-Fukuchi C."/>
            <person name="Yang Y.-Y."/>
            <person name="Yang J.-B."/>
            <person name="Yang Z.-Y."/>
            <person name="Hu Y."/>
            <person name="Ma H."/>
            <person name="Soltis P."/>
            <person name="Soltis D."/>
            <person name="Li D.-Z."/>
            <person name="Smith S."/>
            <person name="Yi T.-S."/>
        </authorList>
    </citation>
    <scope>NUCLEOTIDE SEQUENCE</scope>
</reference>
<evidence type="ECO:0000256" key="2">
    <source>
        <dbReference type="ARBA" id="ARBA00022730"/>
    </source>
</evidence>
<comment type="subcellular location">
    <subcellularLocation>
        <location evidence="7">Plastid</location>
        <location evidence="7">Chloroplast</location>
    </subcellularLocation>
</comment>
<evidence type="ECO:0000256" key="7">
    <source>
        <dbReference type="HAMAP-Rule" id="MF_00382"/>
    </source>
</evidence>
<keyword evidence="9" id="KW-0934">Plastid</keyword>
<evidence type="ECO:0000256" key="4">
    <source>
        <dbReference type="ARBA" id="ARBA00022980"/>
    </source>
</evidence>
<keyword evidence="9" id="KW-0150">Chloroplast</keyword>
<comment type="function">
    <text evidence="7">Binds directly to 23S ribosomal RNA and is necessary for the in vitro assembly process of the 50S ribosomal subunit. It is not involved in the protein synthesizing functions of that subunit.</text>
</comment>
<dbReference type="CDD" id="cd07026">
    <property type="entry name" value="Ribosomal_L20"/>
    <property type="match status" value="1"/>
</dbReference>
<geneLocation type="chloroplast" evidence="9"/>
<dbReference type="InterPro" id="IPR035566">
    <property type="entry name" value="Ribosomal_protein_bL20_C"/>
</dbReference>
<sequence>MTRVKRGDIAKKRRKNILAFVSGSRGAHSSLFKAANQQKMRALVSAHRDRIKRKRDFRRLWITRINAVASRDIILTHRLCYNKFIELNRLVKSELIDDEFRDEEFPEFPEFPFPANRKTFAQIAIFDSQFIEKFSELMDRFIYINLRM</sequence>
<dbReference type="GO" id="GO:0009507">
    <property type="term" value="C:chloroplast"/>
    <property type="evidence" value="ECO:0007669"/>
    <property type="project" value="UniProtKB-SubCell"/>
</dbReference>
<dbReference type="GO" id="GO:0019843">
    <property type="term" value="F:rRNA binding"/>
    <property type="evidence" value="ECO:0007669"/>
    <property type="project" value="UniProtKB-UniRule"/>
</dbReference>
<gene>
    <name evidence="7 9" type="primary">rpl20</name>
</gene>
<protein>
    <recommendedName>
        <fullName evidence="6 7">Large ribosomal subunit protein bL20c</fullName>
    </recommendedName>
</protein>
<keyword evidence="5 7" id="KW-0687">Ribonucleoprotein</keyword>
<dbReference type="GO" id="GO:0000027">
    <property type="term" value="P:ribosomal large subunit assembly"/>
    <property type="evidence" value="ECO:0007669"/>
    <property type="project" value="UniProtKB-UniRule"/>
</dbReference>
<dbReference type="SUPFAM" id="SSF74731">
    <property type="entry name" value="Ribosomal protein L20"/>
    <property type="match status" value="1"/>
</dbReference>
<dbReference type="EMBL" id="MW470972">
    <property type="protein sequence ID" value="QYB20817.1"/>
    <property type="molecule type" value="Genomic_DNA"/>
</dbReference>
<keyword evidence="2 7" id="KW-0699">rRNA-binding</keyword>
<dbReference type="Gene3D" id="6.10.160.10">
    <property type="match status" value="1"/>
</dbReference>
<dbReference type="AlphaFoldDB" id="A0A8F8ST58"/>
<evidence type="ECO:0000256" key="3">
    <source>
        <dbReference type="ARBA" id="ARBA00022884"/>
    </source>
</evidence>
<dbReference type="GO" id="GO:0005840">
    <property type="term" value="C:ribosome"/>
    <property type="evidence" value="ECO:0007669"/>
    <property type="project" value="UniProtKB-KW"/>
</dbReference>
<dbReference type="HAMAP" id="MF_00382">
    <property type="entry name" value="Ribosomal_bL20"/>
    <property type="match status" value="1"/>
</dbReference>
<dbReference type="Pfam" id="PF00453">
    <property type="entry name" value="Ribosomal_L20"/>
    <property type="match status" value="1"/>
</dbReference>
<dbReference type="GO" id="GO:0006412">
    <property type="term" value="P:translation"/>
    <property type="evidence" value="ECO:0007669"/>
    <property type="project" value="InterPro"/>
</dbReference>
<dbReference type="Gene3D" id="1.10.1900.20">
    <property type="entry name" value="Ribosomal protein L20"/>
    <property type="match status" value="1"/>
</dbReference>
<dbReference type="InterPro" id="IPR005813">
    <property type="entry name" value="Ribosomal_bL20"/>
</dbReference>
<proteinExistence type="inferred from homology"/>
<keyword evidence="3 7" id="KW-0694">RNA-binding</keyword>
<evidence type="ECO:0000256" key="1">
    <source>
        <dbReference type="ARBA" id="ARBA00007698"/>
    </source>
</evidence>
<dbReference type="PROSITE" id="PS00937">
    <property type="entry name" value="RIBOSOMAL_L20"/>
    <property type="match status" value="1"/>
</dbReference>